<dbReference type="OrthoDB" id="8794977at2"/>
<accession>A0A0N0ITZ7</accession>
<organism evidence="1 2">
    <name type="scientific">Chryseobacterium indologenes</name>
    <name type="common">Flavobacterium indologenes</name>
    <dbReference type="NCBI Taxonomy" id="253"/>
    <lineage>
        <taxon>Bacteria</taxon>
        <taxon>Pseudomonadati</taxon>
        <taxon>Bacteroidota</taxon>
        <taxon>Flavobacteriia</taxon>
        <taxon>Flavobacteriales</taxon>
        <taxon>Weeksellaceae</taxon>
        <taxon>Chryseobacterium group</taxon>
        <taxon>Chryseobacterium</taxon>
    </lineage>
</organism>
<name>A0A0N0ITZ7_CHRID</name>
<evidence type="ECO:0000313" key="2">
    <source>
        <dbReference type="Proteomes" id="UP000037953"/>
    </source>
</evidence>
<dbReference type="RefSeq" id="WP_062703137.1">
    <property type="nucleotide sequence ID" value="NZ_LJOD01000021.1"/>
</dbReference>
<dbReference type="Proteomes" id="UP000037953">
    <property type="component" value="Unassembled WGS sequence"/>
</dbReference>
<reference evidence="2" key="2">
    <citation type="submission" date="2015-09" db="EMBL/GenBank/DDBJ databases">
        <title>Draft genome sequence of a multidrug-resistant Chryseobacterium indologenes isolate from Malaysia.</title>
        <authorList>
            <person name="Yu C.Y."/>
            <person name="Ang G.Y."/>
            <person name="Chan K.-G."/>
        </authorList>
    </citation>
    <scope>NUCLEOTIDE SEQUENCE [LARGE SCALE GENOMIC DNA]</scope>
    <source>
        <strain evidence="2">CI_885</strain>
    </source>
</reference>
<evidence type="ECO:0000313" key="1">
    <source>
        <dbReference type="EMBL" id="KPE49211.1"/>
    </source>
</evidence>
<comment type="caution">
    <text evidence="1">The sequence shown here is derived from an EMBL/GenBank/DDBJ whole genome shotgun (WGS) entry which is preliminary data.</text>
</comment>
<proteinExistence type="predicted"/>
<gene>
    <name evidence="1" type="ORF">AOB46_21115</name>
</gene>
<dbReference type="EMBL" id="LJOD01000021">
    <property type="protein sequence ID" value="KPE49211.1"/>
    <property type="molecule type" value="Genomic_DNA"/>
</dbReference>
<protein>
    <submittedName>
        <fullName evidence="1">Uncharacterized protein</fullName>
    </submittedName>
</protein>
<dbReference type="AlphaFoldDB" id="A0A0N0ITZ7"/>
<reference evidence="1 2" key="1">
    <citation type="journal article" date="2015" name="Genom Data">
        <title>Draft genome sequence of a multidrug-resistant Chryseobacterium indologenes isolate from Malaysia.</title>
        <authorList>
            <person name="Yu C.Y."/>
            <person name="Ang G.Y."/>
            <person name="Cheng H.J."/>
            <person name="Cheong Y.M."/>
            <person name="Yin W.F."/>
            <person name="Chan K.G."/>
        </authorList>
    </citation>
    <scope>NUCLEOTIDE SEQUENCE [LARGE SCALE GENOMIC DNA]</scope>
    <source>
        <strain evidence="1 2">CI_885</strain>
    </source>
</reference>
<sequence length="95" mass="11027">MEQKYVECSTHGKQEMGLLCTHLAQSLFNNKPSGFHEHDEGDMGRPDAWCNQCEDAWDLTETEEDRENWFTGCDFKIVCVSCWDEAKEFNTEAEL</sequence>
<dbReference type="PATRIC" id="fig|253.9.peg.2630"/>